<evidence type="ECO:0000313" key="2">
    <source>
        <dbReference type="EMBL" id="GIX89359.1"/>
    </source>
</evidence>
<dbReference type="EMBL" id="BPLR01021416">
    <property type="protein sequence ID" value="GIX89359.1"/>
    <property type="molecule type" value="Genomic_DNA"/>
</dbReference>
<gene>
    <name evidence="2" type="ORF">CEXT_804581</name>
</gene>
<name>A0AAV4NY75_CAEEX</name>
<evidence type="ECO:0000256" key="1">
    <source>
        <dbReference type="SAM" id="MobiDB-lite"/>
    </source>
</evidence>
<organism evidence="2 3">
    <name type="scientific">Caerostris extrusa</name>
    <name type="common">Bark spider</name>
    <name type="synonym">Caerostris bankana</name>
    <dbReference type="NCBI Taxonomy" id="172846"/>
    <lineage>
        <taxon>Eukaryota</taxon>
        <taxon>Metazoa</taxon>
        <taxon>Ecdysozoa</taxon>
        <taxon>Arthropoda</taxon>
        <taxon>Chelicerata</taxon>
        <taxon>Arachnida</taxon>
        <taxon>Araneae</taxon>
        <taxon>Araneomorphae</taxon>
        <taxon>Entelegynae</taxon>
        <taxon>Araneoidea</taxon>
        <taxon>Araneidae</taxon>
        <taxon>Caerostris</taxon>
    </lineage>
</organism>
<reference evidence="2 3" key="1">
    <citation type="submission" date="2021-06" db="EMBL/GenBank/DDBJ databases">
        <title>Caerostris extrusa draft genome.</title>
        <authorList>
            <person name="Kono N."/>
            <person name="Arakawa K."/>
        </authorList>
    </citation>
    <scope>NUCLEOTIDE SEQUENCE [LARGE SCALE GENOMIC DNA]</scope>
</reference>
<accession>A0AAV4NY75</accession>
<evidence type="ECO:0000313" key="3">
    <source>
        <dbReference type="Proteomes" id="UP001054945"/>
    </source>
</evidence>
<dbReference type="AlphaFoldDB" id="A0AAV4NY75"/>
<protein>
    <submittedName>
        <fullName evidence="2">Uncharacterized protein</fullName>
    </submittedName>
</protein>
<sequence>MPGEINSQHFNLRVSGVASCPHYITYNGRGSPEECRSGIEKFRIDPGDYGIFSRKSYWNSAGLCRKHIFDIKCSSQKEIITRKTDFPFSRLPLFINQKCFQISERNKFSALNTSISECRIIPARARGTSRKRMRSLSRRMPIRNREVPD</sequence>
<feature type="compositionally biased region" description="Basic residues" evidence="1">
    <location>
        <begin position="128"/>
        <end position="142"/>
    </location>
</feature>
<proteinExistence type="predicted"/>
<keyword evidence="3" id="KW-1185">Reference proteome</keyword>
<comment type="caution">
    <text evidence="2">The sequence shown here is derived from an EMBL/GenBank/DDBJ whole genome shotgun (WGS) entry which is preliminary data.</text>
</comment>
<feature type="region of interest" description="Disordered" evidence="1">
    <location>
        <begin position="128"/>
        <end position="149"/>
    </location>
</feature>
<dbReference type="Proteomes" id="UP001054945">
    <property type="component" value="Unassembled WGS sequence"/>
</dbReference>